<evidence type="ECO:0000313" key="2">
    <source>
        <dbReference type="Proteomes" id="UP000887574"/>
    </source>
</evidence>
<dbReference type="WBParaSite" id="jg10826">
    <property type="protein sequence ID" value="jg10826"/>
    <property type="gene ID" value="jg10826"/>
</dbReference>
<reference evidence="3" key="1">
    <citation type="submission" date="2022-11" db="UniProtKB">
        <authorList>
            <consortium name="WormBaseParasite"/>
        </authorList>
    </citation>
    <scope>IDENTIFICATION</scope>
</reference>
<dbReference type="Proteomes" id="UP000887574">
    <property type="component" value="Unplaced"/>
</dbReference>
<organism evidence="2 3">
    <name type="scientific">Ditylenchus dipsaci</name>
    <dbReference type="NCBI Taxonomy" id="166011"/>
    <lineage>
        <taxon>Eukaryota</taxon>
        <taxon>Metazoa</taxon>
        <taxon>Ecdysozoa</taxon>
        <taxon>Nematoda</taxon>
        <taxon>Chromadorea</taxon>
        <taxon>Rhabditida</taxon>
        <taxon>Tylenchina</taxon>
        <taxon>Tylenchomorpha</taxon>
        <taxon>Sphaerularioidea</taxon>
        <taxon>Anguinidae</taxon>
        <taxon>Anguininae</taxon>
        <taxon>Ditylenchus</taxon>
    </lineage>
</organism>
<keyword evidence="1" id="KW-0812">Transmembrane</keyword>
<evidence type="ECO:0000313" key="3">
    <source>
        <dbReference type="WBParaSite" id="jg10826"/>
    </source>
</evidence>
<protein>
    <submittedName>
        <fullName evidence="3">G-protein coupled receptors family 1 profile domain-containing protein</fullName>
    </submittedName>
</protein>
<sequence>MNNSIYQINAYIIFALGAPLNLLLIYLIIKKSEREMRQYRLMLIKTASLDLLVLVFDTLFIPVSISVDAFLLVDK</sequence>
<evidence type="ECO:0000256" key="1">
    <source>
        <dbReference type="SAM" id="Phobius"/>
    </source>
</evidence>
<name>A0A915CPT1_9BILA</name>
<feature type="transmembrane region" description="Helical" evidence="1">
    <location>
        <begin position="6"/>
        <end position="29"/>
    </location>
</feature>
<dbReference type="InterPro" id="IPR019421">
    <property type="entry name" value="7TM_GPCR_serpentine_rcpt_Srd"/>
</dbReference>
<accession>A0A915CPT1</accession>
<proteinExistence type="predicted"/>
<dbReference type="AlphaFoldDB" id="A0A915CPT1"/>
<keyword evidence="2" id="KW-1185">Reference proteome</keyword>
<keyword evidence="1" id="KW-1133">Transmembrane helix</keyword>
<keyword evidence="1" id="KW-0472">Membrane</keyword>
<feature type="transmembrane region" description="Helical" evidence="1">
    <location>
        <begin position="49"/>
        <end position="73"/>
    </location>
</feature>
<dbReference type="Pfam" id="PF10317">
    <property type="entry name" value="7TM_GPCR_Srd"/>
    <property type="match status" value="1"/>
</dbReference>